<feature type="compositionally biased region" description="Polar residues" evidence="1">
    <location>
        <begin position="7"/>
        <end position="24"/>
    </location>
</feature>
<sequence>MEKITADQVQPATVSTTSNNSTGYFSDVADKLTSSETSPVSTPGLKPEHVDTSAASKPIPALLREFPKPHDEVDVETMLHRQPGRWTIQGQMEANQRRNKPTHAEEEIKAQRMRDFEKAKEELRAFQGHLRTGSENWRP</sequence>
<keyword evidence="3" id="KW-1185">Reference proteome</keyword>
<dbReference type="Proteomes" id="UP000554235">
    <property type="component" value="Unassembled WGS sequence"/>
</dbReference>
<dbReference type="AlphaFoldDB" id="A0A8H4LJV1"/>
<evidence type="ECO:0000256" key="1">
    <source>
        <dbReference type="SAM" id="MobiDB-lite"/>
    </source>
</evidence>
<feature type="region of interest" description="Disordered" evidence="1">
    <location>
        <begin position="1"/>
        <end position="54"/>
    </location>
</feature>
<evidence type="ECO:0000313" key="2">
    <source>
        <dbReference type="EMBL" id="KAF4470920.1"/>
    </source>
</evidence>
<organism evidence="2 3">
    <name type="scientific">Fusarium albosuccineum</name>
    <dbReference type="NCBI Taxonomy" id="1237068"/>
    <lineage>
        <taxon>Eukaryota</taxon>
        <taxon>Fungi</taxon>
        <taxon>Dikarya</taxon>
        <taxon>Ascomycota</taxon>
        <taxon>Pezizomycotina</taxon>
        <taxon>Sordariomycetes</taxon>
        <taxon>Hypocreomycetidae</taxon>
        <taxon>Hypocreales</taxon>
        <taxon>Nectriaceae</taxon>
        <taxon>Fusarium</taxon>
        <taxon>Fusarium decemcellulare species complex</taxon>
    </lineage>
</organism>
<reference evidence="2 3" key="1">
    <citation type="submission" date="2020-01" db="EMBL/GenBank/DDBJ databases">
        <title>Identification and distribution of gene clusters putatively required for synthesis of sphingolipid metabolism inhibitors in phylogenetically diverse species of the filamentous fungus Fusarium.</title>
        <authorList>
            <person name="Kim H.-S."/>
            <person name="Busman M."/>
            <person name="Brown D.W."/>
            <person name="Divon H."/>
            <person name="Uhlig S."/>
            <person name="Proctor R.H."/>
        </authorList>
    </citation>
    <scope>NUCLEOTIDE SEQUENCE [LARGE SCALE GENOMIC DNA]</scope>
    <source>
        <strain evidence="2 3">NRRL 20459</strain>
    </source>
</reference>
<gene>
    <name evidence="2" type="ORF">FALBO_2162</name>
</gene>
<name>A0A8H4LJV1_9HYPO</name>
<accession>A0A8H4LJV1</accession>
<protein>
    <submittedName>
        <fullName evidence="2">Uncharacterized protein</fullName>
    </submittedName>
</protein>
<dbReference type="OrthoDB" id="3563866at2759"/>
<evidence type="ECO:0000313" key="3">
    <source>
        <dbReference type="Proteomes" id="UP000554235"/>
    </source>
</evidence>
<proteinExistence type="predicted"/>
<feature type="compositionally biased region" description="Polar residues" evidence="1">
    <location>
        <begin position="32"/>
        <end position="41"/>
    </location>
</feature>
<comment type="caution">
    <text evidence="2">The sequence shown here is derived from an EMBL/GenBank/DDBJ whole genome shotgun (WGS) entry which is preliminary data.</text>
</comment>
<dbReference type="EMBL" id="JAADYS010000272">
    <property type="protein sequence ID" value="KAF4470920.1"/>
    <property type="molecule type" value="Genomic_DNA"/>
</dbReference>